<sequence length="345" mass="37724">MSILCFCNPLIDATIEVGPEYLQKWNLRNDDAILADEKYQPLVDEVVNDPKVYMTGGGSCQNTLVMAQWMLQDKGTTAIVGAVGPDPNKEVLENIMKKSGVKCLYQVLPGEYTGCGIILVCEGNRSIVASVAAAGKFNFEKWDTPEVLDAVHNAKVIMISTYFLRSSDKTGLSVAIECGYHHIPLALTLSSPSAIDSEAWPATLQLFRVSSIVFGNTTEMVCMGKKLKILPQEAKEEETDLVKLTKDLANWDQPTQRRIVVTTNGELDTVACETGSEPVIRTPLTIEKSKIVDTNGAGDSFAGGFLAYYIQKAPLAKCIDAGHYSSFWNLQERGCAVPSQKPDFK</sequence>
<dbReference type="InterPro" id="IPR011611">
    <property type="entry name" value="PfkB_dom"/>
</dbReference>
<protein>
    <recommendedName>
        <fullName evidence="4 10">Adenosine kinase</fullName>
        <shortName evidence="10">AK</shortName>
        <ecNumber evidence="4 10">2.7.1.20</ecNumber>
    </recommendedName>
    <alternativeName>
        <fullName evidence="10">Adenosine 5'-phosphotransferase</fullName>
    </alternativeName>
</protein>
<dbReference type="Proteomes" id="UP001470230">
    <property type="component" value="Unassembled WGS sequence"/>
</dbReference>
<dbReference type="InterPro" id="IPR001805">
    <property type="entry name" value="Adenokinase"/>
</dbReference>
<evidence type="ECO:0000256" key="2">
    <source>
        <dbReference type="ARBA" id="ARBA00004801"/>
    </source>
</evidence>
<evidence type="ECO:0000259" key="11">
    <source>
        <dbReference type="Pfam" id="PF00294"/>
    </source>
</evidence>
<dbReference type="InterPro" id="IPR002173">
    <property type="entry name" value="Carboh/pur_kinase_PfkB_CS"/>
</dbReference>
<evidence type="ECO:0000256" key="8">
    <source>
        <dbReference type="ARBA" id="ARBA00022777"/>
    </source>
</evidence>
<evidence type="ECO:0000256" key="9">
    <source>
        <dbReference type="ARBA" id="ARBA00022840"/>
    </source>
</evidence>
<feature type="domain" description="Carbohydrate kinase PfkB" evidence="11">
    <location>
        <begin position="31"/>
        <end position="340"/>
    </location>
</feature>
<keyword evidence="9 10" id="KW-0067">ATP-binding</keyword>
<keyword evidence="5 10" id="KW-0808">Transferase</keyword>
<comment type="caution">
    <text evidence="12">The sequence shown here is derived from an EMBL/GenBank/DDBJ whole genome shotgun (WGS) entry which is preliminary data.</text>
</comment>
<evidence type="ECO:0000256" key="3">
    <source>
        <dbReference type="ARBA" id="ARBA00010688"/>
    </source>
</evidence>
<comment type="pathway">
    <text evidence="2 10">Purine metabolism; AMP biosynthesis via salvage pathway; AMP from adenosine: step 1/1.</text>
</comment>
<reference evidence="12 13" key="1">
    <citation type="submission" date="2024-04" db="EMBL/GenBank/DDBJ databases">
        <title>Tritrichomonas musculus Genome.</title>
        <authorList>
            <person name="Alves-Ferreira E."/>
            <person name="Grigg M."/>
            <person name="Lorenzi H."/>
            <person name="Galac M."/>
        </authorList>
    </citation>
    <scope>NUCLEOTIDE SEQUENCE [LARGE SCALE GENOMIC DNA]</scope>
    <source>
        <strain evidence="12 13">EAF2021</strain>
    </source>
</reference>
<keyword evidence="7 10" id="KW-0547">Nucleotide-binding</keyword>
<dbReference type="PANTHER" id="PTHR45769">
    <property type="entry name" value="ADENOSINE KINASE"/>
    <property type="match status" value="1"/>
</dbReference>
<name>A0ABR2GYN8_9EUKA</name>
<dbReference type="CDD" id="cd01168">
    <property type="entry name" value="adenosine_kinase"/>
    <property type="match status" value="1"/>
</dbReference>
<evidence type="ECO:0000256" key="5">
    <source>
        <dbReference type="ARBA" id="ARBA00022679"/>
    </source>
</evidence>
<keyword evidence="6 10" id="KW-0660">Purine salvage</keyword>
<dbReference type="PROSITE" id="PS00584">
    <property type="entry name" value="PFKB_KINASES_2"/>
    <property type="match status" value="1"/>
</dbReference>
<keyword evidence="10" id="KW-0460">Magnesium</keyword>
<evidence type="ECO:0000256" key="6">
    <source>
        <dbReference type="ARBA" id="ARBA00022726"/>
    </source>
</evidence>
<comment type="function">
    <text evidence="10">ATP dependent phosphorylation of adenosine and other related nucleoside analogs to monophosphate derivatives.</text>
</comment>
<keyword evidence="8 10" id="KW-0418">Kinase</keyword>
<comment type="cofactor">
    <cofactor evidence="1 10">
        <name>Mg(2+)</name>
        <dbReference type="ChEBI" id="CHEBI:18420"/>
    </cofactor>
</comment>
<evidence type="ECO:0000313" key="12">
    <source>
        <dbReference type="EMBL" id="KAK8838355.1"/>
    </source>
</evidence>
<dbReference type="Gene3D" id="3.40.1190.20">
    <property type="match status" value="1"/>
</dbReference>
<evidence type="ECO:0000256" key="10">
    <source>
        <dbReference type="RuleBase" id="RU368116"/>
    </source>
</evidence>
<gene>
    <name evidence="12" type="ORF">M9Y10_032980</name>
</gene>
<proteinExistence type="inferred from homology"/>
<evidence type="ECO:0000256" key="1">
    <source>
        <dbReference type="ARBA" id="ARBA00001946"/>
    </source>
</evidence>
<dbReference type="EMBL" id="JAPFFF010000055">
    <property type="protein sequence ID" value="KAK8838355.1"/>
    <property type="molecule type" value="Genomic_DNA"/>
</dbReference>
<evidence type="ECO:0000256" key="7">
    <source>
        <dbReference type="ARBA" id="ARBA00022741"/>
    </source>
</evidence>
<evidence type="ECO:0000313" key="13">
    <source>
        <dbReference type="Proteomes" id="UP001470230"/>
    </source>
</evidence>
<comment type="similarity">
    <text evidence="3 10">Belongs to the carbohydrate kinase PfkB family.</text>
</comment>
<dbReference type="Pfam" id="PF00294">
    <property type="entry name" value="PfkB"/>
    <property type="match status" value="1"/>
</dbReference>
<dbReference type="InterPro" id="IPR029056">
    <property type="entry name" value="Ribokinase-like"/>
</dbReference>
<dbReference type="PANTHER" id="PTHR45769:SF3">
    <property type="entry name" value="ADENOSINE KINASE"/>
    <property type="match status" value="1"/>
</dbReference>
<dbReference type="EC" id="2.7.1.20" evidence="4 10"/>
<keyword evidence="13" id="KW-1185">Reference proteome</keyword>
<organism evidence="12 13">
    <name type="scientific">Tritrichomonas musculus</name>
    <dbReference type="NCBI Taxonomy" id="1915356"/>
    <lineage>
        <taxon>Eukaryota</taxon>
        <taxon>Metamonada</taxon>
        <taxon>Parabasalia</taxon>
        <taxon>Tritrichomonadida</taxon>
        <taxon>Tritrichomonadidae</taxon>
        <taxon>Tritrichomonas</taxon>
    </lineage>
</organism>
<comment type="catalytic activity">
    <reaction evidence="10">
        <text>adenosine + ATP = AMP + ADP + H(+)</text>
        <dbReference type="Rhea" id="RHEA:20824"/>
        <dbReference type="ChEBI" id="CHEBI:15378"/>
        <dbReference type="ChEBI" id="CHEBI:16335"/>
        <dbReference type="ChEBI" id="CHEBI:30616"/>
        <dbReference type="ChEBI" id="CHEBI:456215"/>
        <dbReference type="ChEBI" id="CHEBI:456216"/>
        <dbReference type="EC" id="2.7.1.20"/>
    </reaction>
</comment>
<accession>A0ABR2GYN8</accession>
<evidence type="ECO:0000256" key="4">
    <source>
        <dbReference type="ARBA" id="ARBA00012119"/>
    </source>
</evidence>
<dbReference type="Gene3D" id="3.30.1110.10">
    <property type="match status" value="1"/>
</dbReference>
<dbReference type="SUPFAM" id="SSF53613">
    <property type="entry name" value="Ribokinase-like"/>
    <property type="match status" value="1"/>
</dbReference>